<dbReference type="RefSeq" id="WP_289836599.1">
    <property type="nucleotide sequence ID" value="NZ_JAUEIF010000010.1"/>
</dbReference>
<dbReference type="AlphaFoldDB" id="A0AAW7JPJ1"/>
<protein>
    <submittedName>
        <fullName evidence="9">Lipopolysaccharide biosynthesis protein</fullName>
    </submittedName>
</protein>
<reference evidence="9" key="1">
    <citation type="submission" date="2023-06" db="EMBL/GenBank/DDBJ databases">
        <authorList>
            <person name="Zeman M."/>
            <person name="Kubasova T."/>
            <person name="Jahodarova E."/>
            <person name="Nykrynova M."/>
            <person name="Rychlik I."/>
        </authorList>
    </citation>
    <scope>NUCLEOTIDE SEQUENCE</scope>
    <source>
        <strain evidence="9">ET15</strain>
        <strain evidence="8">ET37</strain>
    </source>
</reference>
<sequence>MGESNTGNLKQQTKKGLYWSFFNQFANYGMQFCVGIVMARLLSPSDYGITALPAVFMAVALILQNAGLADALVRKKDLTEEDLSTSFYYSIAVGVFLYVVLFLTAPLIADFYNTPVLVPLIRFTALSFLWGPLSTPQSVIMKRRLDFKTPTKISIITRVFSACVGIGMAFMGYGLWALVVSGVLASFLGLILNWYAVRWLPKTGWSKKSFKYLWDYGNKMMASSLLDTLYNNIAPIFIGKFYSPADLGVYNRAQGYAQMPSQNVTGVIQNVTFPVLSKIQDDNERLAHNYRKMLKATAFVVFPIMMMLSALAHPLVITLVTAKWEACVVLLQIICFQLMWYPVHAINLNLLQVKGRSDLFLRLEIIKKIVGLSILVFTLPHGLVVFCCGSVVASLISLIINTYYTGKLINVGYFRQMGDLMPIVGLGLVMFGVVLLMTHAIPNMFAQIIVGGAVGAVVYLGGAMLFKFSELEDVKYMLKRSK</sequence>
<accession>A0AAW7JPJ1</accession>
<evidence type="ECO:0000256" key="2">
    <source>
        <dbReference type="ARBA" id="ARBA00007430"/>
    </source>
</evidence>
<evidence type="ECO:0000313" key="11">
    <source>
        <dbReference type="Proteomes" id="UP001168478"/>
    </source>
</evidence>
<feature type="transmembrane region" description="Helical" evidence="7">
    <location>
        <begin position="329"/>
        <end position="351"/>
    </location>
</feature>
<organism evidence="9 11">
    <name type="scientific">Leyella lascolaii</name>
    <dbReference type="NCBI Taxonomy" id="1776379"/>
    <lineage>
        <taxon>Bacteria</taxon>
        <taxon>Pseudomonadati</taxon>
        <taxon>Bacteroidota</taxon>
        <taxon>Bacteroidia</taxon>
        <taxon>Bacteroidales</taxon>
        <taxon>Prevotellaceae</taxon>
        <taxon>Leyella</taxon>
    </lineage>
</organism>
<name>A0AAW7JPJ1_9BACT</name>
<dbReference type="PANTHER" id="PTHR30250:SF10">
    <property type="entry name" value="LIPOPOLYSACCHARIDE BIOSYNTHESIS PROTEIN WZXC"/>
    <property type="match status" value="1"/>
</dbReference>
<feature type="transmembrane region" description="Helical" evidence="7">
    <location>
        <begin position="21"/>
        <end position="41"/>
    </location>
</feature>
<evidence type="ECO:0000256" key="1">
    <source>
        <dbReference type="ARBA" id="ARBA00004651"/>
    </source>
</evidence>
<feature type="transmembrane region" description="Helical" evidence="7">
    <location>
        <begin position="153"/>
        <end position="170"/>
    </location>
</feature>
<evidence type="ECO:0000256" key="7">
    <source>
        <dbReference type="SAM" id="Phobius"/>
    </source>
</evidence>
<feature type="transmembrane region" description="Helical" evidence="7">
    <location>
        <begin position="176"/>
        <end position="197"/>
    </location>
</feature>
<feature type="transmembrane region" description="Helical" evidence="7">
    <location>
        <begin position="47"/>
        <end position="66"/>
    </location>
</feature>
<feature type="transmembrane region" description="Helical" evidence="7">
    <location>
        <begin position="115"/>
        <end position="133"/>
    </location>
</feature>
<feature type="transmembrane region" description="Helical" evidence="7">
    <location>
        <begin position="87"/>
        <end position="109"/>
    </location>
</feature>
<keyword evidence="6 7" id="KW-0472">Membrane</keyword>
<reference evidence="9" key="2">
    <citation type="submission" date="2023-08" db="EMBL/GenBank/DDBJ databases">
        <title>Identification and characterization of horizontal gene transfer across gut microbiota members of farm animals based on homology search.</title>
        <authorList>
            <person name="Schwarzerova J."/>
            <person name="Nykrynova M."/>
            <person name="Jureckova K."/>
            <person name="Cejkova D."/>
            <person name="Rychlik I."/>
        </authorList>
    </citation>
    <scope>NUCLEOTIDE SEQUENCE</scope>
    <source>
        <strain evidence="9">ET15</strain>
        <strain evidence="8">ET37</strain>
    </source>
</reference>
<evidence type="ECO:0000313" key="8">
    <source>
        <dbReference type="EMBL" id="MDN0023300.1"/>
    </source>
</evidence>
<evidence type="ECO:0000256" key="4">
    <source>
        <dbReference type="ARBA" id="ARBA00022692"/>
    </source>
</evidence>
<dbReference type="CDD" id="cd13127">
    <property type="entry name" value="MATE_tuaB_like"/>
    <property type="match status" value="1"/>
</dbReference>
<keyword evidence="5 7" id="KW-1133">Transmembrane helix</keyword>
<evidence type="ECO:0000313" key="10">
    <source>
        <dbReference type="Proteomes" id="UP001167831"/>
    </source>
</evidence>
<comment type="caution">
    <text evidence="9">The sequence shown here is derived from an EMBL/GenBank/DDBJ whole genome shotgun (WGS) entry which is preliminary data.</text>
</comment>
<feature type="transmembrane region" description="Helical" evidence="7">
    <location>
        <begin position="448"/>
        <end position="468"/>
    </location>
</feature>
<dbReference type="Proteomes" id="UP001167831">
    <property type="component" value="Unassembled WGS sequence"/>
</dbReference>
<comment type="similarity">
    <text evidence="2">Belongs to the polysaccharide synthase family.</text>
</comment>
<dbReference type="GO" id="GO:0005886">
    <property type="term" value="C:plasma membrane"/>
    <property type="evidence" value="ECO:0007669"/>
    <property type="project" value="UniProtKB-SubCell"/>
</dbReference>
<comment type="subcellular location">
    <subcellularLocation>
        <location evidence="1">Cell membrane</location>
        <topology evidence="1">Multi-pass membrane protein</topology>
    </subcellularLocation>
</comment>
<feature type="transmembrane region" description="Helical" evidence="7">
    <location>
        <begin position="296"/>
        <end position="317"/>
    </location>
</feature>
<dbReference type="EMBL" id="JAUEIE010000010">
    <property type="protein sequence ID" value="MDN0023300.1"/>
    <property type="molecule type" value="Genomic_DNA"/>
</dbReference>
<keyword evidence="4 7" id="KW-0812">Transmembrane</keyword>
<evidence type="ECO:0000256" key="3">
    <source>
        <dbReference type="ARBA" id="ARBA00022475"/>
    </source>
</evidence>
<dbReference type="Pfam" id="PF13440">
    <property type="entry name" value="Polysacc_synt_3"/>
    <property type="match status" value="1"/>
</dbReference>
<dbReference type="PANTHER" id="PTHR30250">
    <property type="entry name" value="PST FAMILY PREDICTED COLANIC ACID TRANSPORTER"/>
    <property type="match status" value="1"/>
</dbReference>
<dbReference type="Proteomes" id="UP001168478">
    <property type="component" value="Unassembled WGS sequence"/>
</dbReference>
<keyword evidence="3" id="KW-1003">Cell membrane</keyword>
<gene>
    <name evidence="8" type="ORF">QVN81_09745</name>
    <name evidence="9" type="ORF">QVN84_10490</name>
</gene>
<feature type="transmembrane region" description="Helical" evidence="7">
    <location>
        <begin position="420"/>
        <end position="441"/>
    </location>
</feature>
<dbReference type="EMBL" id="JAUEIF010000010">
    <property type="protein sequence ID" value="MDN0025941.1"/>
    <property type="molecule type" value="Genomic_DNA"/>
</dbReference>
<evidence type="ECO:0000313" key="9">
    <source>
        <dbReference type="EMBL" id="MDN0025941.1"/>
    </source>
</evidence>
<evidence type="ECO:0000256" key="6">
    <source>
        <dbReference type="ARBA" id="ARBA00023136"/>
    </source>
</evidence>
<keyword evidence="10" id="KW-1185">Reference proteome</keyword>
<feature type="transmembrane region" description="Helical" evidence="7">
    <location>
        <begin position="372"/>
        <end position="400"/>
    </location>
</feature>
<dbReference type="InterPro" id="IPR050833">
    <property type="entry name" value="Poly_Biosynth_Transport"/>
</dbReference>
<evidence type="ECO:0000256" key="5">
    <source>
        <dbReference type="ARBA" id="ARBA00022989"/>
    </source>
</evidence>
<proteinExistence type="inferred from homology"/>